<feature type="signal peptide" evidence="1">
    <location>
        <begin position="1"/>
        <end position="24"/>
    </location>
</feature>
<dbReference type="EMBL" id="FONS01000003">
    <property type="protein sequence ID" value="SFE91595.1"/>
    <property type="molecule type" value="Genomic_DNA"/>
</dbReference>
<evidence type="ECO:0000256" key="1">
    <source>
        <dbReference type="SAM" id="SignalP"/>
    </source>
</evidence>
<keyword evidence="1" id="KW-0732">Signal</keyword>
<dbReference type="InterPro" id="IPR011467">
    <property type="entry name" value="DUF1573"/>
</dbReference>
<gene>
    <name evidence="2" type="ORF">SAMN03003324_01792</name>
</gene>
<evidence type="ECO:0008006" key="4">
    <source>
        <dbReference type="Google" id="ProtNLM"/>
    </source>
</evidence>
<dbReference type="Pfam" id="PF07610">
    <property type="entry name" value="DUF1573"/>
    <property type="match status" value="1"/>
</dbReference>
<name>A0A1I2EFE6_9SPHI</name>
<organism evidence="2 3">
    <name type="scientific">Pedobacter antarcticus</name>
    <dbReference type="NCBI Taxonomy" id="34086"/>
    <lineage>
        <taxon>Bacteria</taxon>
        <taxon>Pseudomonadati</taxon>
        <taxon>Bacteroidota</taxon>
        <taxon>Sphingobacteriia</taxon>
        <taxon>Sphingobacteriales</taxon>
        <taxon>Sphingobacteriaceae</taxon>
        <taxon>Pedobacter</taxon>
    </lineage>
</organism>
<sequence length="166" mass="17372">MNKINSMKKIVLMAIAAFAFTACQQSQPEAAHDSHEGHDHAAHAEAAPGQTVNAVASPDAPVMSFEQGLHNFGAIQQGESATHEFKFKNTGKTPLIITNATATCGCTVPEKPTAPIKPGETGVIKVVFNSAGKIGLQDKIITITSNANPSISEVHMIGDVKEVGSK</sequence>
<evidence type="ECO:0000313" key="2">
    <source>
        <dbReference type="EMBL" id="SFE91595.1"/>
    </source>
</evidence>
<protein>
    <recommendedName>
        <fullName evidence="4">DUF1573 domain-containing protein</fullName>
    </recommendedName>
</protein>
<dbReference type="Gene3D" id="2.60.40.10">
    <property type="entry name" value="Immunoglobulins"/>
    <property type="match status" value="1"/>
</dbReference>
<evidence type="ECO:0000313" key="3">
    <source>
        <dbReference type="Proteomes" id="UP000183129"/>
    </source>
</evidence>
<dbReference type="Proteomes" id="UP000183129">
    <property type="component" value="Unassembled WGS sequence"/>
</dbReference>
<dbReference type="PANTHER" id="PTHR37833:SF1">
    <property type="entry name" value="SIGNAL PEPTIDE PROTEIN"/>
    <property type="match status" value="1"/>
</dbReference>
<reference evidence="2 3" key="1">
    <citation type="submission" date="2016-10" db="EMBL/GenBank/DDBJ databases">
        <authorList>
            <person name="de Groot N.N."/>
        </authorList>
    </citation>
    <scope>NUCLEOTIDE SEQUENCE [LARGE SCALE GENOMIC DNA]</scope>
    <source>
        <strain evidence="2 3">ATCC 51969</strain>
    </source>
</reference>
<feature type="chain" id="PRO_5010364530" description="DUF1573 domain-containing protein" evidence="1">
    <location>
        <begin position="25"/>
        <end position="166"/>
    </location>
</feature>
<dbReference type="PROSITE" id="PS51257">
    <property type="entry name" value="PROKAR_LIPOPROTEIN"/>
    <property type="match status" value="1"/>
</dbReference>
<dbReference type="InterPro" id="IPR013783">
    <property type="entry name" value="Ig-like_fold"/>
</dbReference>
<dbReference type="STRING" id="34086.SAMN04488084_10220"/>
<proteinExistence type="predicted"/>
<accession>A0A1I2EFE6</accession>
<dbReference type="AlphaFoldDB" id="A0A1I2EFE6"/>
<dbReference type="PANTHER" id="PTHR37833">
    <property type="entry name" value="LIPOPROTEIN-RELATED"/>
    <property type="match status" value="1"/>
</dbReference>